<proteinExistence type="predicted"/>
<evidence type="ECO:0000313" key="3">
    <source>
        <dbReference type="Proteomes" id="UP000314294"/>
    </source>
</evidence>
<feature type="region of interest" description="Disordered" evidence="1">
    <location>
        <begin position="182"/>
        <end position="207"/>
    </location>
</feature>
<reference evidence="2 3" key="1">
    <citation type="submission" date="2019-03" db="EMBL/GenBank/DDBJ databases">
        <title>First draft genome of Liparis tanakae, snailfish: a comprehensive survey of snailfish specific genes.</title>
        <authorList>
            <person name="Kim W."/>
            <person name="Song I."/>
            <person name="Jeong J.-H."/>
            <person name="Kim D."/>
            <person name="Kim S."/>
            <person name="Ryu S."/>
            <person name="Song J.Y."/>
            <person name="Lee S.K."/>
        </authorList>
    </citation>
    <scope>NUCLEOTIDE SEQUENCE [LARGE SCALE GENOMIC DNA]</scope>
    <source>
        <tissue evidence="2">Muscle</tissue>
    </source>
</reference>
<comment type="caution">
    <text evidence="2">The sequence shown here is derived from an EMBL/GenBank/DDBJ whole genome shotgun (WGS) entry which is preliminary data.</text>
</comment>
<evidence type="ECO:0000313" key="2">
    <source>
        <dbReference type="EMBL" id="TNN54878.1"/>
    </source>
</evidence>
<gene>
    <name evidence="2" type="ORF">EYF80_034908</name>
</gene>
<feature type="region of interest" description="Disordered" evidence="1">
    <location>
        <begin position="475"/>
        <end position="498"/>
    </location>
</feature>
<dbReference type="Proteomes" id="UP000314294">
    <property type="component" value="Unassembled WGS sequence"/>
</dbReference>
<organism evidence="2 3">
    <name type="scientific">Liparis tanakae</name>
    <name type="common">Tanaka's snailfish</name>
    <dbReference type="NCBI Taxonomy" id="230148"/>
    <lineage>
        <taxon>Eukaryota</taxon>
        <taxon>Metazoa</taxon>
        <taxon>Chordata</taxon>
        <taxon>Craniata</taxon>
        <taxon>Vertebrata</taxon>
        <taxon>Euteleostomi</taxon>
        <taxon>Actinopterygii</taxon>
        <taxon>Neopterygii</taxon>
        <taxon>Teleostei</taxon>
        <taxon>Neoteleostei</taxon>
        <taxon>Acanthomorphata</taxon>
        <taxon>Eupercaria</taxon>
        <taxon>Perciformes</taxon>
        <taxon>Cottioidei</taxon>
        <taxon>Cottales</taxon>
        <taxon>Liparidae</taxon>
        <taxon>Liparis</taxon>
    </lineage>
</organism>
<keyword evidence="3" id="KW-1185">Reference proteome</keyword>
<dbReference type="AlphaFoldDB" id="A0A4Z2GMM1"/>
<feature type="compositionally biased region" description="Low complexity" evidence="1">
    <location>
        <begin position="268"/>
        <end position="282"/>
    </location>
</feature>
<dbReference type="OrthoDB" id="10569115at2759"/>
<accession>A0A4Z2GMM1</accession>
<feature type="compositionally biased region" description="Acidic residues" evidence="1">
    <location>
        <begin position="182"/>
        <end position="194"/>
    </location>
</feature>
<dbReference type="EMBL" id="SRLO01000472">
    <property type="protein sequence ID" value="TNN54878.1"/>
    <property type="molecule type" value="Genomic_DNA"/>
</dbReference>
<evidence type="ECO:0000256" key="1">
    <source>
        <dbReference type="SAM" id="MobiDB-lite"/>
    </source>
</evidence>
<feature type="region of interest" description="Disordered" evidence="1">
    <location>
        <begin position="221"/>
        <end position="323"/>
    </location>
</feature>
<protein>
    <submittedName>
        <fullName evidence="2">Uncharacterized protein</fullName>
    </submittedName>
</protein>
<sequence length="498" mass="53765">MVLAEAHLVLEQGQQGEVVLQRLGEGHRDPRLTRVAVDVDPAQVEVLPQALDEVVLGQPHPLVGPHAVVTQVLLAVQAVGGGRVLLIAGAALGLSQVAGMQEAPVRLTTTSSRLLKRKLEEGRESTPASEMHTFWSQVGHRSFSGSPGLRWPSRHCLQKAWRQGRTWSLLVVWLEEEEVCEEDDEVEELEEMGAEEPHSSLQSGQVCRSESGNEAICAARVAPLSSPPSGSTQAASGAANGRSREKTGPGGGRRTRSKPTRLDLKRVPSFFTSLSSSPLFTPGANRRSSSRSYPTEERKNGPTSAQGRREGRRAGGAVEGSLPIAKRGRGEHYCPLVAGLRCNLPATTRCEDIGNQQAILVEPEAGRGNGEREHLILGQVDRRVLNVEIWLRDASGGEDAAGGGEVFTLAALGPGRKRKRRRGSRTIVHETDRNATHTHTPRYLLRVMLRRAAEASEWRKMSVALVAMNISKLSASSSSLSRQGTTSVMKPRGDDTSG</sequence>
<name>A0A4Z2GMM1_9TELE</name>